<dbReference type="CDD" id="cd06662">
    <property type="entry name" value="SURF1"/>
    <property type="match status" value="1"/>
</dbReference>
<comment type="subcellular location">
    <subcellularLocation>
        <location evidence="6">Cell membrane</location>
        <topology evidence="6">Multi-pass membrane protein</topology>
    </subcellularLocation>
    <subcellularLocation>
        <location evidence="1">Membrane</location>
    </subcellularLocation>
</comment>
<dbReference type="Proteomes" id="UP000295391">
    <property type="component" value="Unassembled WGS sequence"/>
</dbReference>
<evidence type="ECO:0000313" key="7">
    <source>
        <dbReference type="EMBL" id="TDQ63959.1"/>
    </source>
</evidence>
<dbReference type="PANTHER" id="PTHR23427">
    <property type="entry name" value="SURFEIT LOCUS PROTEIN"/>
    <property type="match status" value="1"/>
</dbReference>
<dbReference type="RefSeq" id="WP_166638987.1">
    <property type="nucleotide sequence ID" value="NZ_SNYR01000002.1"/>
</dbReference>
<evidence type="ECO:0000256" key="5">
    <source>
        <dbReference type="ARBA" id="ARBA00023136"/>
    </source>
</evidence>
<gene>
    <name evidence="7" type="ORF">ATL17_1968</name>
</gene>
<evidence type="ECO:0000256" key="1">
    <source>
        <dbReference type="ARBA" id="ARBA00004370"/>
    </source>
</evidence>
<evidence type="ECO:0000256" key="4">
    <source>
        <dbReference type="ARBA" id="ARBA00022989"/>
    </source>
</evidence>
<dbReference type="Pfam" id="PF02104">
    <property type="entry name" value="SURF1"/>
    <property type="match status" value="1"/>
</dbReference>
<keyword evidence="5 6" id="KW-0472">Membrane</keyword>
<feature type="transmembrane region" description="Helical" evidence="6">
    <location>
        <begin position="12"/>
        <end position="35"/>
    </location>
</feature>
<keyword evidence="8" id="KW-1185">Reference proteome</keyword>
<reference evidence="7 8" key="1">
    <citation type="submission" date="2019-03" db="EMBL/GenBank/DDBJ databases">
        <title>Genomic Encyclopedia of Type Strains, Phase III (KMG-III): the genomes of soil and plant-associated and newly described type strains.</title>
        <authorList>
            <person name="Whitman W."/>
        </authorList>
    </citation>
    <scope>NUCLEOTIDE SEQUENCE [LARGE SCALE GENOMIC DNA]</scope>
    <source>
        <strain evidence="7 8">CGMCC 1.7002</strain>
    </source>
</reference>
<feature type="transmembrane region" description="Helical" evidence="6">
    <location>
        <begin position="229"/>
        <end position="248"/>
    </location>
</feature>
<keyword evidence="3 6" id="KW-0812">Transmembrane</keyword>
<organism evidence="7 8">
    <name type="scientific">Maritalea mobilis</name>
    <dbReference type="NCBI Taxonomy" id="483324"/>
    <lineage>
        <taxon>Bacteria</taxon>
        <taxon>Pseudomonadati</taxon>
        <taxon>Pseudomonadota</taxon>
        <taxon>Alphaproteobacteria</taxon>
        <taxon>Hyphomicrobiales</taxon>
        <taxon>Devosiaceae</taxon>
        <taxon>Maritalea</taxon>
    </lineage>
</organism>
<evidence type="ECO:0000256" key="3">
    <source>
        <dbReference type="ARBA" id="ARBA00022692"/>
    </source>
</evidence>
<dbReference type="PANTHER" id="PTHR23427:SF2">
    <property type="entry name" value="SURFEIT LOCUS PROTEIN 1"/>
    <property type="match status" value="1"/>
</dbReference>
<keyword evidence="6" id="KW-1003">Cell membrane</keyword>
<evidence type="ECO:0000256" key="6">
    <source>
        <dbReference type="RuleBase" id="RU363076"/>
    </source>
</evidence>
<accession>A0A4R6VJZ0</accession>
<evidence type="ECO:0000256" key="2">
    <source>
        <dbReference type="ARBA" id="ARBA00007165"/>
    </source>
</evidence>
<sequence length="264" mass="29881">MSEAKKDIRQSGLGKAFFVGFLLLSMVLFLALGFWQLDRLNWKEQLIASANDRLAADRIEVPAASTWANLNADEFDFQKVQLTGQFLECCEARVFISLPKKRDRYSGPGYWIVTPFQLADGGTVYVNRGFAPQELTLPKAQYAPAPEGQLMLEGYMRRPERVGSATLEPDLAKQVDWVINPPRLTEIMFPELDNVAPFYVNLSSPVAADLPQAPDEAALNFTNRHLEYAYTWFGLAALMPILAIFWLIRTRRTRQELAKSESED</sequence>
<protein>
    <recommendedName>
        <fullName evidence="6">SURF1-like protein</fullName>
    </recommendedName>
</protein>
<proteinExistence type="inferred from homology"/>
<comment type="similarity">
    <text evidence="2 6">Belongs to the SURF1 family.</text>
</comment>
<dbReference type="PROSITE" id="PS50895">
    <property type="entry name" value="SURF1"/>
    <property type="match status" value="1"/>
</dbReference>
<dbReference type="AlphaFoldDB" id="A0A4R6VJZ0"/>
<dbReference type="InterPro" id="IPR002994">
    <property type="entry name" value="Surf1/Shy1"/>
</dbReference>
<dbReference type="InterPro" id="IPR045214">
    <property type="entry name" value="Surf1/Surf4"/>
</dbReference>
<comment type="caution">
    <text evidence="7">The sequence shown here is derived from an EMBL/GenBank/DDBJ whole genome shotgun (WGS) entry which is preliminary data.</text>
</comment>
<evidence type="ECO:0000313" key="8">
    <source>
        <dbReference type="Proteomes" id="UP000295391"/>
    </source>
</evidence>
<dbReference type="EMBL" id="SNYR01000002">
    <property type="protein sequence ID" value="TDQ63959.1"/>
    <property type="molecule type" value="Genomic_DNA"/>
</dbReference>
<keyword evidence="4 6" id="KW-1133">Transmembrane helix</keyword>
<dbReference type="GO" id="GO:0005886">
    <property type="term" value="C:plasma membrane"/>
    <property type="evidence" value="ECO:0007669"/>
    <property type="project" value="UniProtKB-SubCell"/>
</dbReference>
<name>A0A4R6VJZ0_9HYPH</name>